<dbReference type="EMBL" id="GBRH01241286">
    <property type="protein sequence ID" value="JAD56609.1"/>
    <property type="molecule type" value="Transcribed_RNA"/>
</dbReference>
<organism evidence="1">
    <name type="scientific">Arundo donax</name>
    <name type="common">Giant reed</name>
    <name type="synonym">Donax arundinaceus</name>
    <dbReference type="NCBI Taxonomy" id="35708"/>
    <lineage>
        <taxon>Eukaryota</taxon>
        <taxon>Viridiplantae</taxon>
        <taxon>Streptophyta</taxon>
        <taxon>Embryophyta</taxon>
        <taxon>Tracheophyta</taxon>
        <taxon>Spermatophyta</taxon>
        <taxon>Magnoliopsida</taxon>
        <taxon>Liliopsida</taxon>
        <taxon>Poales</taxon>
        <taxon>Poaceae</taxon>
        <taxon>PACMAD clade</taxon>
        <taxon>Arundinoideae</taxon>
        <taxon>Arundineae</taxon>
        <taxon>Arundo</taxon>
    </lineage>
</organism>
<accession>A0A0A9AY31</accession>
<name>A0A0A9AY31_ARUDO</name>
<dbReference type="AlphaFoldDB" id="A0A0A9AY31"/>
<protein>
    <submittedName>
        <fullName evidence="1">Uncharacterized protein</fullName>
    </submittedName>
</protein>
<evidence type="ECO:0000313" key="1">
    <source>
        <dbReference type="EMBL" id="JAD56609.1"/>
    </source>
</evidence>
<reference evidence="1" key="1">
    <citation type="submission" date="2014-09" db="EMBL/GenBank/DDBJ databases">
        <authorList>
            <person name="Magalhaes I.L.F."/>
            <person name="Oliveira U."/>
            <person name="Santos F.R."/>
            <person name="Vidigal T.H.D.A."/>
            <person name="Brescovit A.D."/>
            <person name="Santos A.J."/>
        </authorList>
    </citation>
    <scope>NUCLEOTIDE SEQUENCE</scope>
    <source>
        <tissue evidence="1">Shoot tissue taken approximately 20 cm above the soil surface</tissue>
    </source>
</reference>
<sequence length="38" mass="4402">MVVKYFKITLVVLNKIVPFSFPKLRNNKQGQLLCVLPI</sequence>
<proteinExistence type="predicted"/>
<reference evidence="1" key="2">
    <citation type="journal article" date="2015" name="Data Brief">
        <title>Shoot transcriptome of the giant reed, Arundo donax.</title>
        <authorList>
            <person name="Barrero R.A."/>
            <person name="Guerrero F.D."/>
            <person name="Moolhuijzen P."/>
            <person name="Goolsby J.A."/>
            <person name="Tidwell J."/>
            <person name="Bellgard S.E."/>
            <person name="Bellgard M.I."/>
        </authorList>
    </citation>
    <scope>NUCLEOTIDE SEQUENCE</scope>
    <source>
        <tissue evidence="1">Shoot tissue taken approximately 20 cm above the soil surface</tissue>
    </source>
</reference>